<accession>A0A7S1X411</accession>
<organism evidence="2">
    <name type="scientific">Tetraselmis chuii</name>
    <dbReference type="NCBI Taxonomy" id="63592"/>
    <lineage>
        <taxon>Eukaryota</taxon>
        <taxon>Viridiplantae</taxon>
        <taxon>Chlorophyta</taxon>
        <taxon>core chlorophytes</taxon>
        <taxon>Chlorodendrophyceae</taxon>
        <taxon>Chlorodendrales</taxon>
        <taxon>Chlorodendraceae</taxon>
        <taxon>Tetraselmis</taxon>
    </lineage>
</organism>
<protein>
    <submittedName>
        <fullName evidence="2">Uncharacterized protein</fullName>
    </submittedName>
</protein>
<sequence>MTTPHSPADQDAATSQHEFVRSSLLNNLSLLAADSSSPSSGTLTSTSSSSIVGTTQTSTCSTSSRRLSLTGSEDDEQLVDKFQAPSWEQFPHLLNFSDRSFDNMVCSIGRPTTIASFSCDASSSSSRRMALTGQDEK</sequence>
<name>A0A7S1X411_9CHLO</name>
<dbReference type="EMBL" id="HBGG01020515">
    <property type="protein sequence ID" value="CAD9208402.1"/>
    <property type="molecule type" value="Transcribed_RNA"/>
</dbReference>
<reference evidence="2" key="1">
    <citation type="submission" date="2021-01" db="EMBL/GenBank/DDBJ databases">
        <authorList>
            <person name="Corre E."/>
            <person name="Pelletier E."/>
            <person name="Niang G."/>
            <person name="Scheremetjew M."/>
            <person name="Finn R."/>
            <person name="Kale V."/>
            <person name="Holt S."/>
            <person name="Cochrane G."/>
            <person name="Meng A."/>
            <person name="Brown T."/>
            <person name="Cohen L."/>
        </authorList>
    </citation>
    <scope>NUCLEOTIDE SEQUENCE</scope>
    <source>
        <strain evidence="2">PLY429</strain>
    </source>
</reference>
<feature type="region of interest" description="Disordered" evidence="1">
    <location>
        <begin position="34"/>
        <end position="73"/>
    </location>
</feature>
<evidence type="ECO:0000256" key="1">
    <source>
        <dbReference type="SAM" id="MobiDB-lite"/>
    </source>
</evidence>
<gene>
    <name evidence="2" type="ORF">TCHU04912_LOCUS10639</name>
</gene>
<evidence type="ECO:0000313" key="2">
    <source>
        <dbReference type="EMBL" id="CAD9208402.1"/>
    </source>
</evidence>
<dbReference type="AlphaFoldDB" id="A0A7S1X411"/>
<feature type="compositionally biased region" description="Low complexity" evidence="1">
    <location>
        <begin position="34"/>
        <end position="71"/>
    </location>
</feature>
<proteinExistence type="predicted"/>